<feature type="transmembrane region" description="Helical" evidence="1">
    <location>
        <begin position="184"/>
        <end position="202"/>
    </location>
</feature>
<keyword evidence="1" id="KW-0472">Membrane</keyword>
<gene>
    <name evidence="2" type="ORF">FB566_2754</name>
</gene>
<dbReference type="EMBL" id="VFOW01000001">
    <property type="protein sequence ID" value="TQL77203.1"/>
    <property type="molecule type" value="Genomic_DNA"/>
</dbReference>
<feature type="transmembrane region" description="Helical" evidence="1">
    <location>
        <begin position="157"/>
        <end position="177"/>
    </location>
</feature>
<proteinExistence type="predicted"/>
<feature type="transmembrane region" description="Helical" evidence="1">
    <location>
        <begin position="87"/>
        <end position="107"/>
    </location>
</feature>
<sequence>MAWFQERIIETDRLPLFCFFAAMVLAFGFIRLSVRLIRAQVRWWPGNITPGGLHIHHVVFGVVLMLIGGVASLAVPPDLVSARSVAGGIFGVGAALVLDEFALILHLRDVYWTETGRTSIDAVFVAIALSGLLLIGVRPIGIEEFYDFDSDPLIPHPFWWSVGFTVLNLALAVITLLKGKIWSGLLGLFLWPLIYIGAIRLARPGSPWARWRYRPDRRRGQRKLARATWREIRLRRPIIRGKIWFQELIAGRHS</sequence>
<keyword evidence="3" id="KW-1185">Reference proteome</keyword>
<feature type="transmembrane region" description="Helical" evidence="1">
    <location>
        <begin position="55"/>
        <end position="75"/>
    </location>
</feature>
<accession>A0A543AXC1</accession>
<organism evidence="2 3">
    <name type="scientific">Stackebrandtia endophytica</name>
    <dbReference type="NCBI Taxonomy" id="1496996"/>
    <lineage>
        <taxon>Bacteria</taxon>
        <taxon>Bacillati</taxon>
        <taxon>Actinomycetota</taxon>
        <taxon>Actinomycetes</taxon>
        <taxon>Glycomycetales</taxon>
        <taxon>Glycomycetaceae</taxon>
        <taxon>Stackebrandtia</taxon>
    </lineage>
</organism>
<comment type="caution">
    <text evidence="2">The sequence shown here is derived from an EMBL/GenBank/DDBJ whole genome shotgun (WGS) entry which is preliminary data.</text>
</comment>
<dbReference type="Proteomes" id="UP000317043">
    <property type="component" value="Unassembled WGS sequence"/>
</dbReference>
<feature type="transmembrane region" description="Helical" evidence="1">
    <location>
        <begin position="119"/>
        <end position="137"/>
    </location>
</feature>
<evidence type="ECO:0000313" key="2">
    <source>
        <dbReference type="EMBL" id="TQL77203.1"/>
    </source>
</evidence>
<name>A0A543AXC1_9ACTN</name>
<evidence type="ECO:0000313" key="3">
    <source>
        <dbReference type="Proteomes" id="UP000317043"/>
    </source>
</evidence>
<reference evidence="2 3" key="1">
    <citation type="submission" date="2019-06" db="EMBL/GenBank/DDBJ databases">
        <title>Sequencing the genomes of 1000 actinobacteria strains.</title>
        <authorList>
            <person name="Klenk H.-P."/>
        </authorList>
    </citation>
    <scope>NUCLEOTIDE SEQUENCE [LARGE SCALE GENOMIC DNA]</scope>
    <source>
        <strain evidence="2 3">DSM 45928</strain>
    </source>
</reference>
<dbReference type="InParanoid" id="A0A543AXC1"/>
<dbReference type="AlphaFoldDB" id="A0A543AXC1"/>
<evidence type="ECO:0000256" key="1">
    <source>
        <dbReference type="SAM" id="Phobius"/>
    </source>
</evidence>
<protein>
    <recommendedName>
        <fullName evidence="4">Integral membrane protein</fullName>
    </recommendedName>
</protein>
<feature type="transmembrane region" description="Helical" evidence="1">
    <location>
        <begin position="14"/>
        <end position="34"/>
    </location>
</feature>
<evidence type="ECO:0008006" key="4">
    <source>
        <dbReference type="Google" id="ProtNLM"/>
    </source>
</evidence>
<keyword evidence="1" id="KW-0812">Transmembrane</keyword>
<keyword evidence="1" id="KW-1133">Transmembrane helix</keyword>